<evidence type="ECO:0000313" key="4">
    <source>
        <dbReference type="RefSeq" id="XP_026922421.1"/>
    </source>
</evidence>
<dbReference type="GeneID" id="106989443"/>
<evidence type="ECO:0000313" key="3">
    <source>
        <dbReference type="Proteomes" id="UP001652583"/>
    </source>
</evidence>
<dbReference type="PANTHER" id="PTHR44566:SF1">
    <property type="entry name" value="WD REPEAT-CONTAINING PROTEIN 25"/>
    <property type="match status" value="1"/>
</dbReference>
<feature type="region of interest" description="Disordered" evidence="2">
    <location>
        <begin position="82"/>
        <end position="110"/>
    </location>
</feature>
<accession>A0A6J1ZYA2</accession>
<feature type="region of interest" description="Disordered" evidence="2">
    <location>
        <begin position="1"/>
        <end position="70"/>
    </location>
</feature>
<dbReference type="Proteomes" id="UP001652583">
    <property type="component" value="Chromosome B3"/>
</dbReference>
<evidence type="ECO:0000256" key="1">
    <source>
        <dbReference type="PROSITE-ProRule" id="PRU00221"/>
    </source>
</evidence>
<keyword evidence="3" id="KW-1185">Reference proteome</keyword>
<keyword evidence="1" id="KW-0853">WD repeat</keyword>
<organism evidence="3 4">
    <name type="scientific">Acinonyx jubatus</name>
    <name type="common">Cheetah</name>
    <dbReference type="NCBI Taxonomy" id="32536"/>
    <lineage>
        <taxon>Eukaryota</taxon>
        <taxon>Metazoa</taxon>
        <taxon>Chordata</taxon>
        <taxon>Craniata</taxon>
        <taxon>Vertebrata</taxon>
        <taxon>Euteleostomi</taxon>
        <taxon>Mammalia</taxon>
        <taxon>Eutheria</taxon>
        <taxon>Laurasiatheria</taxon>
        <taxon>Carnivora</taxon>
        <taxon>Feliformia</taxon>
        <taxon>Felidae</taxon>
        <taxon>Felinae</taxon>
        <taxon>Acinonyx</taxon>
    </lineage>
</organism>
<dbReference type="SMART" id="SM00320">
    <property type="entry name" value="WD40"/>
    <property type="match status" value="3"/>
</dbReference>
<dbReference type="SUPFAM" id="SSF50978">
    <property type="entry name" value="WD40 repeat-like"/>
    <property type="match status" value="1"/>
</dbReference>
<dbReference type="PANTHER" id="PTHR44566">
    <property type="entry name" value="TRANSDUCIN/WD40 REPEAT-LIKE SUPERFAMILY PROTEIN"/>
    <property type="match status" value="1"/>
</dbReference>
<gene>
    <name evidence="4" type="primary">WDR25</name>
</gene>
<feature type="compositionally biased region" description="Acidic residues" evidence="2">
    <location>
        <begin position="8"/>
        <end position="18"/>
    </location>
</feature>
<dbReference type="Gene3D" id="2.130.10.10">
    <property type="entry name" value="YVTN repeat-like/Quinoprotein amine dehydrogenase"/>
    <property type="match status" value="1"/>
</dbReference>
<dbReference type="RefSeq" id="XP_026922421.1">
    <property type="nucleotide sequence ID" value="XM_027066620.2"/>
</dbReference>
<dbReference type="InterPro" id="IPR053053">
    <property type="entry name" value="WD_repeat_protein"/>
</dbReference>
<dbReference type="CTD" id="79446"/>
<protein>
    <submittedName>
        <fullName evidence="4">WD repeat-containing protein 25 isoform X3</fullName>
    </submittedName>
</protein>
<sequence length="500" mass="54804">MASLVAYDDSESEAETEPAESFNAAGQVKDTSDVVKPRGQDFASEAPGVTEGAALPTKHGSHEDPAGHRLPLVRLWRSDPGSCPSQRLQWPRTEPEATFPTGKPPRPSLWTSHVPAGHVPLAAARFKQVKLSWGTYDSPEPSSCAQTKSETPGKNGNSLQRKRCEDCVVPYTPKRLRQSQALSTETGESKDTEAQGPSVGRAPAPLCVAPRVSEFIEPYLDSPYRETTIPRKVLFHLRSHRGPVNSIQWCPVFAKSHMLLSASMDKTFKVWNAVDSGRCLQTYCLHSEAVRAARWSPCGRRILSGGFDFALHLTDLETGTQLFSGQSDFRITTLKFHPKDHSLFVCGGFNPEVKAWDIRTGKMFSAKGVPPCPQGVRSKTPSRGLKPQVVRSYKATIQQTLDILFLQEGSEFLSSTDASSRDSADRTIIAWDFRSSAKISNQIFHMSVIILPGLKSRFCQGALLLEARGESAPSSSRWPLQTPATVSVSVIGRLPLQGHT</sequence>
<dbReference type="PROSITE" id="PS50082">
    <property type="entry name" value="WD_REPEATS_2"/>
    <property type="match status" value="2"/>
</dbReference>
<feature type="compositionally biased region" description="Basic and acidic residues" evidence="2">
    <location>
        <begin position="30"/>
        <end position="39"/>
    </location>
</feature>
<feature type="region of interest" description="Disordered" evidence="2">
    <location>
        <begin position="178"/>
        <end position="202"/>
    </location>
</feature>
<feature type="compositionally biased region" description="Polar residues" evidence="2">
    <location>
        <begin position="140"/>
        <end position="159"/>
    </location>
</feature>
<dbReference type="InterPro" id="IPR036322">
    <property type="entry name" value="WD40_repeat_dom_sf"/>
</dbReference>
<reference evidence="4" key="1">
    <citation type="submission" date="2025-08" db="UniProtKB">
        <authorList>
            <consortium name="RefSeq"/>
        </authorList>
    </citation>
    <scope>IDENTIFICATION</scope>
    <source>
        <tissue evidence="4">Blood</tissue>
    </source>
</reference>
<dbReference type="InterPro" id="IPR015943">
    <property type="entry name" value="WD40/YVTN_repeat-like_dom_sf"/>
</dbReference>
<evidence type="ECO:0000256" key="2">
    <source>
        <dbReference type="SAM" id="MobiDB-lite"/>
    </source>
</evidence>
<dbReference type="PROSITE" id="PS50294">
    <property type="entry name" value="WD_REPEATS_REGION"/>
    <property type="match status" value="1"/>
</dbReference>
<dbReference type="AlphaFoldDB" id="A0A6J1ZYA2"/>
<dbReference type="Pfam" id="PF00400">
    <property type="entry name" value="WD40"/>
    <property type="match status" value="2"/>
</dbReference>
<feature type="repeat" description="WD" evidence="1">
    <location>
        <begin position="283"/>
        <end position="324"/>
    </location>
</feature>
<proteinExistence type="predicted"/>
<dbReference type="InterPro" id="IPR001680">
    <property type="entry name" value="WD40_rpt"/>
</dbReference>
<feature type="repeat" description="WD" evidence="1">
    <location>
        <begin position="237"/>
        <end position="272"/>
    </location>
</feature>
<name>A0A6J1ZYA2_ACIJB</name>
<feature type="region of interest" description="Disordered" evidence="2">
    <location>
        <begin position="137"/>
        <end position="160"/>
    </location>
</feature>